<name>A0A3P3WHU5_9FLAO</name>
<keyword evidence="3" id="KW-1185">Reference proteome</keyword>
<dbReference type="SUPFAM" id="SSF56925">
    <property type="entry name" value="OMPA-like"/>
    <property type="match status" value="1"/>
</dbReference>
<dbReference type="Proteomes" id="UP000271937">
    <property type="component" value="Unassembled WGS sequence"/>
</dbReference>
<dbReference type="InterPro" id="IPR011250">
    <property type="entry name" value="OMP/PagP_B-barrel"/>
</dbReference>
<dbReference type="AlphaFoldDB" id="A0A3P3WHU5"/>
<dbReference type="InterPro" id="IPR025665">
    <property type="entry name" value="Beta-barrel_OMP_2"/>
</dbReference>
<feature type="domain" description="Outer membrane protein beta-barrel" evidence="1">
    <location>
        <begin position="15"/>
        <end position="188"/>
    </location>
</feature>
<evidence type="ECO:0000259" key="1">
    <source>
        <dbReference type="Pfam" id="PF13568"/>
    </source>
</evidence>
<dbReference type="OrthoDB" id="893738at2"/>
<gene>
    <name evidence="2" type="ORF">EG849_00035</name>
</gene>
<reference evidence="2 3" key="1">
    <citation type="submission" date="2018-11" db="EMBL/GenBank/DDBJ databases">
        <title>Flavobacterium sp. nov., YIM 102600 draft genome.</title>
        <authorList>
            <person name="Li G."/>
            <person name="Jiang Y."/>
        </authorList>
    </citation>
    <scope>NUCLEOTIDE SEQUENCE [LARGE SCALE GENOMIC DNA]</scope>
    <source>
        <strain evidence="2 3">YIM 102600</strain>
    </source>
</reference>
<sequence>MKKYLVILLISTASFAQNKPKFGVNLGGTFSNIRGNEIADTNKYNANFLVGASFELPLNERFSLLTNVNYERKSFKNNVTVYAGDPFDPVITTRNIDVEARLEYITIPVNLKYYIDANKKFYVNGGAFVGIFLDSNTKGDGENSNNDENYLFKTLDFGANLGIGTNFKINDKNSLNLEIRHNYGLANISKVQVYNDDKVKTNSFNLIANWQFDL</sequence>
<dbReference type="RefSeq" id="WP_125011039.1">
    <property type="nucleotide sequence ID" value="NZ_RQVR01000001.1"/>
</dbReference>
<proteinExistence type="predicted"/>
<comment type="caution">
    <text evidence="2">The sequence shown here is derived from an EMBL/GenBank/DDBJ whole genome shotgun (WGS) entry which is preliminary data.</text>
</comment>
<dbReference type="EMBL" id="RQVR01000001">
    <property type="protein sequence ID" value="RRJ93896.1"/>
    <property type="molecule type" value="Genomic_DNA"/>
</dbReference>
<dbReference type="Pfam" id="PF13568">
    <property type="entry name" value="OMP_b-brl_2"/>
    <property type="match status" value="1"/>
</dbReference>
<evidence type="ECO:0000313" key="2">
    <source>
        <dbReference type="EMBL" id="RRJ93896.1"/>
    </source>
</evidence>
<evidence type="ECO:0000313" key="3">
    <source>
        <dbReference type="Proteomes" id="UP000271937"/>
    </source>
</evidence>
<protein>
    <submittedName>
        <fullName evidence="2">PorT family protein</fullName>
    </submittedName>
</protein>
<accession>A0A3P3WHU5</accession>
<dbReference type="Gene3D" id="2.40.160.20">
    <property type="match status" value="1"/>
</dbReference>
<organism evidence="2 3">
    <name type="scientific">Flavobacterium macacae</name>
    <dbReference type="NCBI Taxonomy" id="2488993"/>
    <lineage>
        <taxon>Bacteria</taxon>
        <taxon>Pseudomonadati</taxon>
        <taxon>Bacteroidota</taxon>
        <taxon>Flavobacteriia</taxon>
        <taxon>Flavobacteriales</taxon>
        <taxon>Flavobacteriaceae</taxon>
        <taxon>Flavobacterium</taxon>
    </lineage>
</organism>